<gene>
    <name evidence="3" type="ORF">DXZ20_34245</name>
</gene>
<evidence type="ECO:0000313" key="4">
    <source>
        <dbReference type="Proteomes" id="UP000481033"/>
    </source>
</evidence>
<dbReference type="AlphaFoldDB" id="A0A6M0RWK6"/>
<accession>A0A6M0RWK6</accession>
<evidence type="ECO:0000256" key="1">
    <source>
        <dbReference type="ARBA" id="ARBA00006484"/>
    </source>
</evidence>
<dbReference type="RefSeq" id="WP_163703027.1">
    <property type="nucleotide sequence ID" value="NZ_QXHD01000004.1"/>
</dbReference>
<dbReference type="EMBL" id="QXHD01000004">
    <property type="protein sequence ID" value="NEZ60615.1"/>
    <property type="molecule type" value="Genomic_DNA"/>
</dbReference>
<evidence type="ECO:0000313" key="3">
    <source>
        <dbReference type="EMBL" id="NEZ60615.1"/>
    </source>
</evidence>
<comment type="similarity">
    <text evidence="1">Belongs to the short-chain dehydrogenases/reductases (SDR) family.</text>
</comment>
<organism evidence="3 4">
    <name type="scientific">Adonisia turfae CCMR0081</name>
    <dbReference type="NCBI Taxonomy" id="2292702"/>
    <lineage>
        <taxon>Bacteria</taxon>
        <taxon>Bacillati</taxon>
        <taxon>Cyanobacteriota</taxon>
        <taxon>Adonisia</taxon>
        <taxon>Adonisia turfae</taxon>
    </lineage>
</organism>
<reference evidence="3 4" key="1">
    <citation type="journal article" date="2020" name="Microb. Ecol.">
        <title>Ecogenomics of the Marine Benthic Filamentous Cyanobacterium Adonisia.</title>
        <authorList>
            <person name="Walter J.M."/>
            <person name="Coutinho F.H."/>
            <person name="Leomil L."/>
            <person name="Hargreaves P.I."/>
            <person name="Campeao M.E."/>
            <person name="Vieira V.V."/>
            <person name="Silva B.S."/>
            <person name="Fistarol G.O."/>
            <person name="Salomon P.S."/>
            <person name="Sawabe T."/>
            <person name="Mino S."/>
            <person name="Hosokawa M."/>
            <person name="Miyashita H."/>
            <person name="Maruyama F."/>
            <person name="van Verk M.C."/>
            <person name="Dutilh B.E."/>
            <person name="Thompson C.C."/>
            <person name="Thompson F.L."/>
        </authorList>
    </citation>
    <scope>NUCLEOTIDE SEQUENCE [LARGE SCALE GENOMIC DNA]</scope>
    <source>
        <strain evidence="3 4">CCMR0081</strain>
    </source>
</reference>
<keyword evidence="4" id="KW-1185">Reference proteome</keyword>
<dbReference type="PRINTS" id="PR00081">
    <property type="entry name" value="GDHRDH"/>
</dbReference>
<name>A0A6M0RWK6_9CYAN</name>
<dbReference type="InterPro" id="IPR036291">
    <property type="entry name" value="NAD(P)-bd_dom_sf"/>
</dbReference>
<dbReference type="CDD" id="cd05233">
    <property type="entry name" value="SDR_c"/>
    <property type="match status" value="1"/>
</dbReference>
<evidence type="ECO:0000256" key="2">
    <source>
        <dbReference type="ARBA" id="ARBA00023002"/>
    </source>
</evidence>
<sequence length="248" mass="27004">MLLKNRVALITSGDCRVGRRMASLLARHGARLVLCGINKAHGDKLVHRLEQQGAKARFFLVDVAVSNDVETVIKDAIATFGRIDILCNNASFSLLGNEASVLDLTTESWEHIVGLSLQGAFLFSQYALPFLQRSATGSIINIVPYPHKGMHVVEGISRGWMMAMTRDIADGTTQSGVRVNLIWPHVAVSGATLSSYQTALAHRVFHMAKRDKDAARAIARATLYLACDASVDITGAMVIVDADYPQWT</sequence>
<keyword evidence="2" id="KW-0560">Oxidoreductase</keyword>
<proteinExistence type="inferred from homology"/>
<dbReference type="InterPro" id="IPR002347">
    <property type="entry name" value="SDR_fam"/>
</dbReference>
<dbReference type="PANTHER" id="PTHR43180">
    <property type="entry name" value="3-OXOACYL-(ACYL-CARRIER-PROTEIN) REDUCTASE (AFU_ORTHOLOGUE AFUA_6G11210)"/>
    <property type="match status" value="1"/>
</dbReference>
<dbReference type="Pfam" id="PF13561">
    <property type="entry name" value="adh_short_C2"/>
    <property type="match status" value="1"/>
</dbReference>
<dbReference type="SUPFAM" id="SSF51735">
    <property type="entry name" value="NAD(P)-binding Rossmann-fold domains"/>
    <property type="match status" value="1"/>
</dbReference>
<dbReference type="GO" id="GO:0016491">
    <property type="term" value="F:oxidoreductase activity"/>
    <property type="evidence" value="ECO:0007669"/>
    <property type="project" value="UniProtKB-KW"/>
</dbReference>
<dbReference type="Proteomes" id="UP000481033">
    <property type="component" value="Unassembled WGS sequence"/>
</dbReference>
<dbReference type="Gene3D" id="3.40.50.720">
    <property type="entry name" value="NAD(P)-binding Rossmann-like Domain"/>
    <property type="match status" value="1"/>
</dbReference>
<comment type="caution">
    <text evidence="3">The sequence shown here is derived from an EMBL/GenBank/DDBJ whole genome shotgun (WGS) entry which is preliminary data.</text>
</comment>
<dbReference type="PANTHER" id="PTHR43180:SF66">
    <property type="entry name" value="SHORT-CHAIN DEHYDROGENASE_REDUCTASE FAMILY PROTEIN"/>
    <property type="match status" value="1"/>
</dbReference>
<protein>
    <submittedName>
        <fullName evidence="3">SDR family oxidoreductase</fullName>
    </submittedName>
</protein>